<dbReference type="Proteomes" id="UP001152759">
    <property type="component" value="Chromosome 6"/>
</dbReference>
<dbReference type="InterPro" id="IPR002081">
    <property type="entry name" value="Cryptochrome/DNA_photolyase_1"/>
</dbReference>
<keyword evidence="5" id="KW-0963">Cytoplasm</keyword>
<evidence type="ECO:0000256" key="6">
    <source>
        <dbReference type="ARBA" id="ARBA00022491"/>
    </source>
</evidence>
<evidence type="ECO:0000313" key="20">
    <source>
        <dbReference type="EMBL" id="CAH0392405.1"/>
    </source>
</evidence>
<keyword evidence="16" id="KW-0539">Nucleus</keyword>
<dbReference type="Gene3D" id="3.40.50.620">
    <property type="entry name" value="HUPs"/>
    <property type="match status" value="1"/>
</dbReference>
<dbReference type="GO" id="GO:0009881">
    <property type="term" value="F:photoreceptor activity"/>
    <property type="evidence" value="ECO:0007669"/>
    <property type="project" value="UniProtKB-KW"/>
</dbReference>
<keyword evidence="9" id="KW-0547">Nucleotide-binding</keyword>
<reference evidence="20" key="1">
    <citation type="submission" date="2021-12" db="EMBL/GenBank/DDBJ databases">
        <authorList>
            <person name="King R."/>
        </authorList>
    </citation>
    <scope>NUCLEOTIDE SEQUENCE</scope>
</reference>
<evidence type="ECO:0000256" key="4">
    <source>
        <dbReference type="ARBA" id="ARBA00021159"/>
    </source>
</evidence>
<dbReference type="GO" id="GO:0032922">
    <property type="term" value="P:circadian regulation of gene expression"/>
    <property type="evidence" value="ECO:0007669"/>
    <property type="project" value="TreeGrafter"/>
</dbReference>
<evidence type="ECO:0000256" key="5">
    <source>
        <dbReference type="ARBA" id="ARBA00022490"/>
    </source>
</evidence>
<evidence type="ECO:0000256" key="12">
    <source>
        <dbReference type="ARBA" id="ARBA00023015"/>
    </source>
</evidence>
<evidence type="ECO:0000256" key="18">
    <source>
        <dbReference type="PIRSR" id="PIRSR602081-2"/>
    </source>
</evidence>
<keyword evidence="6" id="KW-0678">Repressor</keyword>
<evidence type="ECO:0000256" key="17">
    <source>
        <dbReference type="PIRSR" id="PIRSR602081-1"/>
    </source>
</evidence>
<dbReference type="GO" id="GO:0043153">
    <property type="term" value="P:entrainment of circadian clock by photoperiod"/>
    <property type="evidence" value="ECO:0007669"/>
    <property type="project" value="TreeGrafter"/>
</dbReference>
<keyword evidence="7" id="KW-0716">Sensory transduction</keyword>
<sequence length="542" mass="62982">MSEDRSPRVSVLWFRHGLRIHDNPALLRALEDTDIFYPVFIFDGESAGTKLISYNRMKFLLESLEDLDNQFRAKGGKLYVFFGSPIEIFAKFKAHLNFYKLTFEQDCEPIWQARDSSVKKLCDDLDIIWDESISHTLWDPREIIDTNGGSPPLTYSMFLHTVSVIGPPPRPVEDPCWDGIKFGVLPESLKRELDVRDKIPVPADFNLKPELKQSEYTIEWFGGENQALSNLRKRIAVEEKAFRQGFCQPNQTQPDLLGPPTSQSAALRYGCLSVRKFFWALHDTFSDVHNMPSNSNITSQLIWREYFYTMSVDNKYYAEMARNPVCLNIPWSSVKDETAKANLKAWEDGKTGYPFIDALMRQLKQEGWIHHIGRNAVSSFLTRGDLWISWEEGLRHFLRYLLDADWSVCAGNWMWVSSSAFEKLLDCNFCICPVNYGRRLDPYGEFVKRYVPELQKMPVEYVYEPWRAPLEVQEHANCVIGRDYPKRIVDHNVVSHENKEKMKEICKSLKVRTPHCAPSDELEIRQYMWLPDSCTSHLSTLK</sequence>
<feature type="site" description="Electron transfer via tryptophanyl radical" evidence="18">
    <location>
        <position position="331"/>
    </location>
</feature>
<evidence type="ECO:0000256" key="15">
    <source>
        <dbReference type="ARBA" id="ARBA00023170"/>
    </source>
</evidence>
<dbReference type="GO" id="GO:0045892">
    <property type="term" value="P:negative regulation of DNA-templated transcription"/>
    <property type="evidence" value="ECO:0007669"/>
    <property type="project" value="TreeGrafter"/>
</dbReference>
<feature type="binding site" evidence="17">
    <location>
        <begin position="261"/>
        <end position="264"/>
    </location>
    <ligand>
        <name>FAD</name>
        <dbReference type="ChEBI" id="CHEBI:57692"/>
    </ligand>
</feature>
<dbReference type="Gene3D" id="1.10.579.10">
    <property type="entry name" value="DNA Cyclobutane Dipyrimidine Photolyase, subunit A, domain 3"/>
    <property type="match status" value="1"/>
</dbReference>
<dbReference type="SUPFAM" id="SSF48173">
    <property type="entry name" value="Cryptochrome/photolyase FAD-binding domain"/>
    <property type="match status" value="1"/>
</dbReference>
<dbReference type="PRINTS" id="PR00147">
    <property type="entry name" value="DNAPHOTLYASE"/>
</dbReference>
<keyword evidence="21" id="KW-1185">Reference proteome</keyword>
<dbReference type="PANTHER" id="PTHR11455">
    <property type="entry name" value="CRYPTOCHROME"/>
    <property type="match status" value="1"/>
</dbReference>
<feature type="site" description="Electron transfer via tryptophanyl radical" evidence="18">
    <location>
        <position position="390"/>
    </location>
</feature>
<evidence type="ECO:0000256" key="7">
    <source>
        <dbReference type="ARBA" id="ARBA00022543"/>
    </source>
</evidence>
<evidence type="ECO:0000256" key="8">
    <source>
        <dbReference type="ARBA" id="ARBA00022630"/>
    </source>
</evidence>
<comment type="subcellular location">
    <subcellularLocation>
        <location evidence="2">Cytoplasm</location>
        <location evidence="2">Perinuclear region</location>
    </subcellularLocation>
    <subcellularLocation>
        <location evidence="1">Nucleus</location>
    </subcellularLocation>
</comment>
<accession>A0A9P0AK54</accession>
<gene>
    <name evidence="20" type="ORF">BEMITA_LOCUS10929</name>
</gene>
<evidence type="ECO:0000256" key="14">
    <source>
        <dbReference type="ARBA" id="ARBA00023163"/>
    </source>
</evidence>
<keyword evidence="10 17" id="KW-0274">FAD</keyword>
<keyword evidence="8 17" id="KW-0285">Flavoprotein</keyword>
<feature type="binding site" evidence="17">
    <location>
        <begin position="300"/>
        <end position="307"/>
    </location>
    <ligand>
        <name>FAD</name>
        <dbReference type="ChEBI" id="CHEBI:57692"/>
    </ligand>
</feature>
<dbReference type="SUPFAM" id="SSF52425">
    <property type="entry name" value="Cryptochrome/photolyase, N-terminal domain"/>
    <property type="match status" value="1"/>
</dbReference>
<feature type="domain" description="Photolyase/cryptochrome alpha/beta" evidence="19">
    <location>
        <begin position="8"/>
        <end position="137"/>
    </location>
</feature>
<keyword evidence="11" id="KW-0157">Chromophore</keyword>
<evidence type="ECO:0000256" key="9">
    <source>
        <dbReference type="ARBA" id="ARBA00022741"/>
    </source>
</evidence>
<dbReference type="Pfam" id="PF00875">
    <property type="entry name" value="DNA_photolyase"/>
    <property type="match status" value="1"/>
</dbReference>
<name>A0A9P0AK54_BEMTA</name>
<evidence type="ECO:0000256" key="11">
    <source>
        <dbReference type="ARBA" id="ARBA00022991"/>
    </source>
</evidence>
<dbReference type="InterPro" id="IPR036155">
    <property type="entry name" value="Crypto/Photolyase_N_sf"/>
</dbReference>
<dbReference type="GO" id="GO:0071949">
    <property type="term" value="F:FAD binding"/>
    <property type="evidence" value="ECO:0007669"/>
    <property type="project" value="TreeGrafter"/>
</dbReference>
<dbReference type="EMBL" id="OU963867">
    <property type="protein sequence ID" value="CAH0392405.1"/>
    <property type="molecule type" value="Genomic_DNA"/>
</dbReference>
<dbReference type="Gene3D" id="1.25.40.80">
    <property type="match status" value="1"/>
</dbReference>
<evidence type="ECO:0000259" key="19">
    <source>
        <dbReference type="PROSITE" id="PS51645"/>
    </source>
</evidence>
<keyword evidence="14" id="KW-0804">Transcription</keyword>
<evidence type="ECO:0000256" key="10">
    <source>
        <dbReference type="ARBA" id="ARBA00022827"/>
    </source>
</evidence>
<dbReference type="GO" id="GO:0048471">
    <property type="term" value="C:perinuclear region of cytoplasm"/>
    <property type="evidence" value="ECO:0007669"/>
    <property type="project" value="UniProtKB-SubCell"/>
</dbReference>
<dbReference type="Pfam" id="PF03441">
    <property type="entry name" value="FAD_binding_7"/>
    <property type="match status" value="1"/>
</dbReference>
<evidence type="ECO:0000256" key="13">
    <source>
        <dbReference type="ARBA" id="ARBA00023108"/>
    </source>
</evidence>
<organism evidence="20 21">
    <name type="scientific">Bemisia tabaci</name>
    <name type="common">Sweetpotato whitefly</name>
    <name type="synonym">Aleurodes tabaci</name>
    <dbReference type="NCBI Taxonomy" id="7038"/>
    <lineage>
        <taxon>Eukaryota</taxon>
        <taxon>Metazoa</taxon>
        <taxon>Ecdysozoa</taxon>
        <taxon>Arthropoda</taxon>
        <taxon>Hexapoda</taxon>
        <taxon>Insecta</taxon>
        <taxon>Pterygota</taxon>
        <taxon>Neoptera</taxon>
        <taxon>Paraneoptera</taxon>
        <taxon>Hemiptera</taxon>
        <taxon>Sternorrhyncha</taxon>
        <taxon>Aleyrodoidea</taxon>
        <taxon>Aleyrodidae</taxon>
        <taxon>Aleyrodinae</taxon>
        <taxon>Bemisia</taxon>
    </lineage>
</organism>
<comment type="similarity">
    <text evidence="3">Belongs to the DNA photolyase class-1 family.</text>
</comment>
<evidence type="ECO:0000256" key="1">
    <source>
        <dbReference type="ARBA" id="ARBA00004123"/>
    </source>
</evidence>
<feature type="site" description="Electron transfer via tryptophanyl radical" evidence="18">
    <location>
        <position position="413"/>
    </location>
</feature>
<keyword evidence="15" id="KW-0675">Receptor</keyword>
<feature type="binding site" evidence="17">
    <location>
        <begin position="403"/>
        <end position="405"/>
    </location>
    <ligand>
        <name>FAD</name>
        <dbReference type="ChEBI" id="CHEBI:57692"/>
    </ligand>
</feature>
<dbReference type="InterPro" id="IPR006050">
    <property type="entry name" value="DNA_photolyase_N"/>
</dbReference>
<dbReference type="GO" id="GO:0005634">
    <property type="term" value="C:nucleus"/>
    <property type="evidence" value="ECO:0007669"/>
    <property type="project" value="UniProtKB-SubCell"/>
</dbReference>
<keyword evidence="13" id="KW-0090">Biological rhythms</keyword>
<evidence type="ECO:0000256" key="2">
    <source>
        <dbReference type="ARBA" id="ARBA00004556"/>
    </source>
</evidence>
<keyword evidence="12" id="KW-0805">Transcription regulation</keyword>
<dbReference type="AlphaFoldDB" id="A0A9P0AK54"/>
<dbReference type="KEGG" id="btab:109042922"/>
<dbReference type="PANTHER" id="PTHR11455:SF17">
    <property type="entry name" value="CRYPTOCHROME-1"/>
    <property type="match status" value="1"/>
</dbReference>
<dbReference type="InterPro" id="IPR005101">
    <property type="entry name" value="Cryptochr/Photolyase_FAD-bd"/>
</dbReference>
<dbReference type="GO" id="GO:0003677">
    <property type="term" value="F:DNA binding"/>
    <property type="evidence" value="ECO:0007669"/>
    <property type="project" value="TreeGrafter"/>
</dbReference>
<evidence type="ECO:0000313" key="21">
    <source>
        <dbReference type="Proteomes" id="UP001152759"/>
    </source>
</evidence>
<proteinExistence type="inferred from homology"/>
<evidence type="ECO:0000256" key="16">
    <source>
        <dbReference type="ARBA" id="ARBA00023242"/>
    </source>
</evidence>
<evidence type="ECO:0000256" key="3">
    <source>
        <dbReference type="ARBA" id="ARBA00005862"/>
    </source>
</evidence>
<comment type="cofactor">
    <cofactor evidence="17">
        <name>FAD</name>
        <dbReference type="ChEBI" id="CHEBI:57692"/>
    </cofactor>
    <text evidence="17">Binds 1 FAD per subunit.</text>
</comment>
<dbReference type="PROSITE" id="PS51645">
    <property type="entry name" value="PHR_CRY_ALPHA_BETA"/>
    <property type="match status" value="1"/>
</dbReference>
<protein>
    <recommendedName>
        <fullName evidence="4">Cryptochrome-1</fullName>
    </recommendedName>
</protein>
<keyword evidence="7" id="KW-0600">Photoreceptor protein</keyword>
<dbReference type="InterPro" id="IPR036134">
    <property type="entry name" value="Crypto/Photolyase_FAD-like_sf"/>
</dbReference>
<dbReference type="InterPro" id="IPR014729">
    <property type="entry name" value="Rossmann-like_a/b/a_fold"/>
</dbReference>